<dbReference type="InterPro" id="IPR011990">
    <property type="entry name" value="TPR-like_helical_dom_sf"/>
</dbReference>
<feature type="domain" description="FimV N-terminal" evidence="4">
    <location>
        <begin position="17"/>
        <end position="117"/>
    </location>
</feature>
<dbReference type="InterPro" id="IPR057840">
    <property type="entry name" value="FimV_N"/>
</dbReference>
<evidence type="ECO:0000259" key="4">
    <source>
        <dbReference type="Pfam" id="PF25800"/>
    </source>
</evidence>
<dbReference type="Pfam" id="PF25800">
    <property type="entry name" value="FimV_N"/>
    <property type="match status" value="1"/>
</dbReference>
<dbReference type="Proteomes" id="UP000515917">
    <property type="component" value="Chromosome"/>
</dbReference>
<dbReference type="EMBL" id="CP025781">
    <property type="protein sequence ID" value="QBC43682.1"/>
    <property type="molecule type" value="Genomic_DNA"/>
</dbReference>
<evidence type="ECO:0000256" key="3">
    <source>
        <dbReference type="SAM" id="SignalP"/>
    </source>
</evidence>
<feature type="compositionally biased region" description="Polar residues" evidence="1">
    <location>
        <begin position="148"/>
        <end position="174"/>
    </location>
</feature>
<evidence type="ECO:0000256" key="2">
    <source>
        <dbReference type="SAM" id="Phobius"/>
    </source>
</evidence>
<gene>
    <name evidence="5" type="ORF">C1H71_09075</name>
</gene>
<reference evidence="5 6" key="1">
    <citation type="submission" date="2018-01" db="EMBL/GenBank/DDBJ databases">
        <title>Genome sequence of Iodobacter sp. strain PCH194 isolated from Indian Trans-Himalaya.</title>
        <authorList>
            <person name="Kumar V."/>
            <person name="Thakur V."/>
            <person name="Kumar S."/>
            <person name="Singh D."/>
        </authorList>
    </citation>
    <scope>NUCLEOTIDE SEQUENCE [LARGE SCALE GENOMIC DNA]</scope>
    <source>
        <strain evidence="5 6">PCH194</strain>
    </source>
</reference>
<proteinExistence type="predicted"/>
<dbReference type="Gene3D" id="1.25.40.10">
    <property type="entry name" value="Tetratricopeptide repeat domain"/>
    <property type="match status" value="1"/>
</dbReference>
<name>A0A7G3G973_9NEIS</name>
<feature type="chain" id="PRO_5028835526" description="FimV N-terminal domain-containing protein" evidence="3">
    <location>
        <begin position="17"/>
        <end position="616"/>
    </location>
</feature>
<dbReference type="KEGG" id="ifl:C1H71_09075"/>
<evidence type="ECO:0000313" key="5">
    <source>
        <dbReference type="EMBL" id="QBC43682.1"/>
    </source>
</evidence>
<feature type="transmembrane region" description="Helical" evidence="2">
    <location>
        <begin position="294"/>
        <end position="312"/>
    </location>
</feature>
<protein>
    <recommendedName>
        <fullName evidence="4">FimV N-terminal domain-containing protein</fullName>
    </recommendedName>
</protein>
<feature type="region of interest" description="Disordered" evidence="1">
    <location>
        <begin position="261"/>
        <end position="286"/>
    </location>
</feature>
<sequence length="616" mass="67687">MLCAALLLLIVQPAAALTLGELTIQSSVGQRFKGFIPYQLAPEDGLAEDCNKLSVIATNNDLPGLGQASLRLESNERSGRILIQSADPLFEPVASFSLKMECKGQQLQRSYTVFLDPAPINPPIITEEASSNKVITKAATRSPRAARTKSTQKQTTEPSNNATNSPKSPETSLTLAPLPATVGQLRIESELSSKNVAPAVLSPEDLKTKIAMMQSLQEQLQSEMIRLQKSMLTLQTLTGGQVVASSTSSAPTAHLNIDQAEETAPPKPSAISPPLPAPTAVQRHPTEATSSNRWIVLVLVLLAAVAGGWIWLRRKQKQNTWEPDSDSSISSIHRSNIKPIPANTQEGHSIFRHSQLFYGGIEVQEEDGSATLERAQLLVAQGETDKAIELLYITINENENETEPWLLLFRVLRQQGMKTEYAQLARRFHDLNGDKDDWALVRNIGYRLDPENPLYSPPENALPHVEAEAKPVNLAQTPAPIDIEHPIEIELPLDITLPAKLAEPENMVVEVEPQRPQDAMLMDFLTAAAENTEQNTYSSDNAPLQIISLDLPPLEFVPPPEEENSPLDLSLITPEEETIEAATVPDNAEEVFEEIDLVELDIELQPPLSFFEPHKK</sequence>
<feature type="region of interest" description="Disordered" evidence="1">
    <location>
        <begin position="131"/>
        <end position="176"/>
    </location>
</feature>
<keyword evidence="2" id="KW-0472">Membrane</keyword>
<feature type="signal peptide" evidence="3">
    <location>
        <begin position="1"/>
        <end position="16"/>
    </location>
</feature>
<keyword evidence="2" id="KW-0812">Transmembrane</keyword>
<accession>A0A7G3G973</accession>
<keyword evidence="6" id="KW-1185">Reference proteome</keyword>
<keyword evidence="3" id="KW-0732">Signal</keyword>
<keyword evidence="2" id="KW-1133">Transmembrane helix</keyword>
<dbReference type="AlphaFoldDB" id="A0A7G3G973"/>
<organism evidence="5 6">
    <name type="scientific">Iodobacter fluviatilis</name>
    <dbReference type="NCBI Taxonomy" id="537"/>
    <lineage>
        <taxon>Bacteria</taxon>
        <taxon>Pseudomonadati</taxon>
        <taxon>Pseudomonadota</taxon>
        <taxon>Betaproteobacteria</taxon>
        <taxon>Neisseriales</taxon>
        <taxon>Chitinibacteraceae</taxon>
        <taxon>Iodobacter</taxon>
    </lineage>
</organism>
<feature type="compositionally biased region" description="Pro residues" evidence="1">
    <location>
        <begin position="265"/>
        <end position="277"/>
    </location>
</feature>
<evidence type="ECO:0000256" key="1">
    <source>
        <dbReference type="SAM" id="MobiDB-lite"/>
    </source>
</evidence>
<evidence type="ECO:0000313" key="6">
    <source>
        <dbReference type="Proteomes" id="UP000515917"/>
    </source>
</evidence>